<evidence type="ECO:0000313" key="7">
    <source>
        <dbReference type="EMBL" id="UFP93628.1"/>
    </source>
</evidence>
<dbReference type="PANTHER" id="PTHR34963">
    <property type="match status" value="1"/>
</dbReference>
<proteinExistence type="inferred from homology"/>
<dbReference type="InterPro" id="IPR038676">
    <property type="entry name" value="Psb28_c1_sf"/>
</dbReference>
<evidence type="ECO:0000256" key="1">
    <source>
        <dbReference type="ARBA" id="ARBA00004170"/>
    </source>
</evidence>
<keyword evidence="8" id="KW-1185">Reference proteome</keyword>
<evidence type="ECO:0000256" key="5">
    <source>
        <dbReference type="HAMAP-Rule" id="MF_01370"/>
    </source>
</evidence>
<comment type="subunit">
    <text evidence="5">Part of the photosystem II complex.</text>
</comment>
<dbReference type="RefSeq" id="WP_230840680.1">
    <property type="nucleotide sequence ID" value="NZ_CP063845.1"/>
</dbReference>
<evidence type="ECO:0000256" key="4">
    <source>
        <dbReference type="ARBA" id="ARBA00023276"/>
    </source>
</evidence>
<reference evidence="7 8" key="1">
    <citation type="journal article" date="2021" name="Genome Biol. Evol.">
        <title>Complete Genome Sequencing of a Novel Gloeobacter Species from a Waterfall Cave in Mexico.</title>
        <authorList>
            <person name="Saw J.H."/>
            <person name="Cardona T."/>
            <person name="Montejano G."/>
        </authorList>
    </citation>
    <scope>NUCLEOTIDE SEQUENCE [LARGE SCALE GENOMIC DNA]</scope>
    <source>
        <strain evidence="7">MG652769</strain>
    </source>
</reference>
<dbReference type="HAMAP" id="MF_01370">
    <property type="entry name" value="PSII_Psb28"/>
    <property type="match status" value="1"/>
</dbReference>
<keyword evidence="4 5" id="KW-0604">Photosystem II</keyword>
<keyword evidence="3 5" id="KW-0472">Membrane</keyword>
<organism evidence="7 8">
    <name type="scientific">Gloeobacter morelensis MG652769</name>
    <dbReference type="NCBI Taxonomy" id="2781736"/>
    <lineage>
        <taxon>Bacteria</taxon>
        <taxon>Bacillati</taxon>
        <taxon>Cyanobacteriota</taxon>
        <taxon>Cyanophyceae</taxon>
        <taxon>Gloeobacterales</taxon>
        <taxon>Gloeobacteraceae</taxon>
        <taxon>Gloeobacter</taxon>
        <taxon>Gloeobacter morelensis</taxon>
    </lineage>
</organism>
<dbReference type="Proteomes" id="UP001054846">
    <property type="component" value="Chromosome"/>
</dbReference>
<keyword evidence="5" id="KW-0997">Cell inner membrane</keyword>
<comment type="similarity">
    <text evidence="5 6">Belongs to the Psb28 family.</text>
</comment>
<dbReference type="Gene3D" id="2.40.30.220">
    <property type="entry name" value="Photosystem II Psb28"/>
    <property type="match status" value="1"/>
</dbReference>
<evidence type="ECO:0000256" key="6">
    <source>
        <dbReference type="RuleBase" id="RU003509"/>
    </source>
</evidence>
<keyword evidence="2 5" id="KW-0602">Photosynthesis</keyword>
<dbReference type="NCBIfam" id="TIGR03047">
    <property type="entry name" value="PS_II_psb28"/>
    <property type="match status" value="1"/>
</dbReference>
<keyword evidence="5" id="KW-1003">Cell membrane</keyword>
<comment type="subcellular location">
    <subcellularLocation>
        <location evidence="5">Cell inner membrane</location>
        <topology evidence="5">Peripheral membrane protein</topology>
        <orientation evidence="5">Cytoplasmic side</orientation>
    </subcellularLocation>
    <subcellularLocation>
        <location evidence="1">Membrane</location>
        <topology evidence="1">Peripheral membrane protein</topology>
    </subcellularLocation>
</comment>
<evidence type="ECO:0000256" key="3">
    <source>
        <dbReference type="ARBA" id="ARBA00023136"/>
    </source>
</evidence>
<dbReference type="Pfam" id="PF03912">
    <property type="entry name" value="Psb28"/>
    <property type="match status" value="1"/>
</dbReference>
<evidence type="ECO:0000313" key="8">
    <source>
        <dbReference type="Proteomes" id="UP001054846"/>
    </source>
</evidence>
<protein>
    <recommendedName>
        <fullName evidence="5 6">Photosystem II reaction center Psb28 protein</fullName>
    </recommendedName>
    <alternativeName>
        <fullName evidence="5">Photosystem II 13 kDa protein</fullName>
    </alternativeName>
    <alternativeName>
        <fullName evidence="5">Photosystem II reaction center W protein</fullName>
    </alternativeName>
</protein>
<dbReference type="InterPro" id="IPR005610">
    <property type="entry name" value="PSII_Psb28_class-1"/>
</dbReference>
<sequence length="99" mass="11512">MAVAQFLEGINEEITDIRVMASKYDTSRKTALIYIAQPKADLNQVMSFRMRDEEGEITVRDIRSKHLNGKFIGLEISHEMGSDAAWNRFYRFMERMGYA</sequence>
<evidence type="ECO:0000256" key="2">
    <source>
        <dbReference type="ARBA" id="ARBA00022531"/>
    </source>
</evidence>
<accession>A0ABY3PIX8</accession>
<dbReference type="EMBL" id="CP063845">
    <property type="protein sequence ID" value="UFP93628.1"/>
    <property type="molecule type" value="Genomic_DNA"/>
</dbReference>
<name>A0ABY3PIX8_9CYAN</name>
<dbReference type="PANTHER" id="PTHR34963:SF2">
    <property type="entry name" value="PHOTOSYSTEM II REACTION CENTER PSB28 PROTEIN, CHLOROPLASTIC"/>
    <property type="match status" value="1"/>
</dbReference>
<gene>
    <name evidence="5 7" type="primary">psb28</name>
    <name evidence="7" type="ORF">ISF26_17835</name>
</gene>